<dbReference type="RefSeq" id="NP_974204.1">
    <property type="nucleotide sequence ID" value="NM_202475.3"/>
</dbReference>
<evidence type="ECO:0000313" key="4">
    <source>
        <dbReference type="EMBL" id="BAE98981.1"/>
    </source>
</evidence>
<reference evidence="5" key="5">
    <citation type="journal article" date="2017" name="Plant J.">
        <title>Araport11: a complete reannotation of the Arabidopsis thaliana reference genome.</title>
        <authorList>
            <person name="Cheng C.Y."/>
            <person name="Krishnakumar V."/>
            <person name="Chan A.P."/>
            <person name="Thibaud-Nissen F."/>
            <person name="Schobel S."/>
            <person name="Town C.D."/>
        </authorList>
    </citation>
    <scope>GENOME REANNOTATION</scope>
    <source>
        <strain evidence="5">cv. Columbia</strain>
    </source>
</reference>
<reference evidence="3" key="3">
    <citation type="submission" date="2011-02" db="EMBL/GenBank/DDBJ databases">
        <authorList>
            <consortium name="TAIR"/>
            <person name="Swarbreck D."/>
            <person name="Lamesch P."/>
            <person name="Wilks C."/>
            <person name="Huala E."/>
        </authorList>
    </citation>
    <scope>NUCLEOTIDE SEQUENCE</scope>
</reference>
<dbReference type="SMR" id="Q3EBD7"/>
<dbReference type="OMA" id="PAFMVES"/>
<dbReference type="HOGENOM" id="CLU_492914_0_0_1"/>
<sequence length="466" mass="52201">MFRLSFLPLYPKITLTTIPLNTFTSCASSPLIFFATSVVYPSPRLPLKSIPASPYSPLDRSFALTPELLKSFTLEDPTSADRASSQTNFVWLDLVSDALNSAAVNPKSVLPSPSSLVTKRRCAWRLNLMLPQGFRIGPNPSPFCPPPNPLPKLLKPMKPSAGLSPYPLRPRSVFKSVLQSPNFLMLLSFRESNGRFPVMVMMDLAWISSSLSQNLVDSLSRLVRFLQCLSLVLNRLELFSLWKCPRVLLPTPSIVNLLSSSLLLAPSTSVWAGNGRLAIRIVVCLGGNGSYHCRDKMLSFLWTLSETPLPTHRQMAFRVKRIGIMTLSLPSRCYRSLENSQLIHSPFIALIHVMLIYCLDNLQSLDMLKKYGIMTMSSRSGYRLFLNLVNPSASSTEHFFKSSDALFARASFDHKMVEDFAKPAFMVESAKASTDFSIIRKLMKLLSLFSCNFLFSLCMNLSLLRF</sequence>
<gene>
    <name evidence="2 3" type="ordered locus">At3g01345</name>
</gene>
<evidence type="ECO:0000313" key="5">
    <source>
        <dbReference type="Proteomes" id="UP000006548"/>
    </source>
</evidence>
<evidence type="ECO:0000313" key="2">
    <source>
        <dbReference type="Araport" id="AT3G01345"/>
    </source>
</evidence>
<keyword evidence="5" id="KW-1185">Reference proteome</keyword>
<dbReference type="STRING" id="3702.Q3EBD7"/>
<dbReference type="TAIR" id="AT3G01345"/>
<dbReference type="PaxDb" id="3702-AT3G01345.1"/>
<dbReference type="Proteomes" id="UP000006548">
    <property type="component" value="Chromosome 3"/>
</dbReference>
<accession>Q3EBD7</accession>
<dbReference type="GlyGen" id="Q3EBD7">
    <property type="glycosylation" value="1 site"/>
</dbReference>
<evidence type="ECO:0000313" key="3">
    <source>
        <dbReference type="EMBL" id="AEE73653.1"/>
    </source>
</evidence>
<dbReference type="EMBL" id="CP002686">
    <property type="protein sequence ID" value="AEE73653.1"/>
    <property type="molecule type" value="Genomic_DNA"/>
</dbReference>
<proteinExistence type="evidence at transcript level"/>
<dbReference type="EMBL" id="AK226905">
    <property type="protein sequence ID" value="BAE98981.1"/>
    <property type="molecule type" value="mRNA"/>
</dbReference>
<dbReference type="ExpressionAtlas" id="Q3EBD7">
    <property type="expression patterns" value="baseline and differential"/>
</dbReference>
<keyword evidence="1" id="KW-1133">Transmembrane helix</keyword>
<reference evidence="3" key="4">
    <citation type="submission" date="2016-05" db="EMBL/GenBank/DDBJ databases">
        <authorList>
            <person name="Krishnakumar V."/>
            <person name="Cheng C.-Y."/>
            <person name="Chan A.P."/>
            <person name="Schobel S."/>
            <person name="Kim M."/>
            <person name="Ferlanti E.S."/>
            <person name="Belyaeva I."/>
            <person name="Rosen B.D."/>
            <person name="Micklem G."/>
            <person name="Miller J.R."/>
            <person name="Vaughn M."/>
            <person name="Town C.D."/>
        </authorList>
    </citation>
    <scope>NUCLEOTIDE SEQUENCE</scope>
</reference>
<reference evidence="4" key="2">
    <citation type="submission" date="2006-07" db="EMBL/GenBank/DDBJ databases">
        <title>Large-scale analysis of RIKEN Arabidopsis full-length (RAFL) cDNAs.</title>
        <authorList>
            <person name="Totoki Y."/>
            <person name="Seki M."/>
            <person name="Ishida J."/>
            <person name="Nakajima M."/>
            <person name="Enju A."/>
            <person name="Morosawa T."/>
            <person name="Kamiya A."/>
            <person name="Narusaka M."/>
            <person name="Shin-i T."/>
            <person name="Nakagawa M."/>
            <person name="Sakamoto N."/>
            <person name="Oishi K."/>
            <person name="Kohara Y."/>
            <person name="Kobayashi M."/>
            <person name="Toyoda A."/>
            <person name="Sakaki Y."/>
            <person name="Sakurai T."/>
            <person name="Iida K."/>
            <person name="Akiyama K."/>
            <person name="Satou M."/>
            <person name="Toyoda T."/>
            <person name="Konagaya A."/>
            <person name="Carninci P."/>
            <person name="Kawai J."/>
            <person name="Hayashizaki Y."/>
            <person name="Shinozaki K."/>
        </authorList>
    </citation>
    <scope>NUCLEOTIDE SEQUENCE</scope>
</reference>
<dbReference type="AlphaFoldDB" id="Q3EBD7"/>
<feature type="transmembrane region" description="Helical" evidence="1">
    <location>
        <begin position="445"/>
        <end position="464"/>
    </location>
</feature>
<name>Q3EBD7_ARATH</name>
<evidence type="ECO:0000256" key="1">
    <source>
        <dbReference type="SAM" id="Phobius"/>
    </source>
</evidence>
<keyword evidence="1" id="KW-0472">Membrane</keyword>
<reference evidence="3 5" key="1">
    <citation type="journal article" date="2000" name="Nature">
        <title>Sequence and analysis of chromosome 3 of the plant Arabidopsis thaliana.</title>
        <authorList>
            <consortium name="European Union Chromosome 3 Arabidopsis Sequencing Consortium"/>
            <consortium name="Institute for Genomic Research"/>
            <consortium name="Kazusa DNA Research Institute"/>
            <person name="Salanoubat M."/>
            <person name="Lemcke K."/>
            <person name="Rieger M."/>
            <person name="Ansorge W."/>
            <person name="Unseld M."/>
            <person name="Fartmann B."/>
            <person name="Valle G."/>
            <person name="Blocker H."/>
            <person name="Perez-Alonso M."/>
            <person name="Obermaier B."/>
            <person name="Delseny M."/>
            <person name="Boutry M."/>
            <person name="Grivell L.A."/>
            <person name="Mache R."/>
            <person name="Puigdomenech P."/>
            <person name="De Simone V."/>
            <person name="Choisne N."/>
            <person name="Artiguenave F."/>
            <person name="Robert C."/>
            <person name="Brottier P."/>
            <person name="Wincker P."/>
            <person name="Cattolico L."/>
            <person name="Weissenbach J."/>
            <person name="Saurin W."/>
            <person name="Quetier F."/>
            <person name="Schafer M."/>
            <person name="Muller-Auer S."/>
            <person name="Gabel C."/>
            <person name="Fuchs M."/>
            <person name="Benes V."/>
            <person name="Wurmbach E."/>
            <person name="Drzonek H."/>
            <person name="Erfle H."/>
            <person name="Jordan N."/>
            <person name="Bangert S."/>
            <person name="Wiedelmann R."/>
            <person name="Kranz H."/>
            <person name="Voss H."/>
            <person name="Holland R."/>
            <person name="Brandt P."/>
            <person name="Nyakatura G."/>
            <person name="Vezzi A."/>
            <person name="D'Angelo M."/>
            <person name="Pallavicini A."/>
            <person name="Toppo S."/>
            <person name="Simionati B."/>
            <person name="Conrad A."/>
            <person name="Hornischer K."/>
            <person name="Kauer G."/>
            <person name="Lohnert T.H."/>
            <person name="Nordsiek G."/>
            <person name="Reichelt J."/>
            <person name="Scharfe M."/>
            <person name="Schon O."/>
            <person name="Bargues M."/>
            <person name="Terol J."/>
            <person name="Climent J."/>
            <person name="Navarro P."/>
            <person name="Collado C."/>
            <person name="Perez-Perez A."/>
            <person name="Ottenwalder B."/>
            <person name="Duchemin D."/>
            <person name="Cooke R."/>
            <person name="Laudie M."/>
            <person name="Berger-Llauro C."/>
            <person name="Purnelle B."/>
            <person name="Masuy D."/>
            <person name="de Haan M."/>
            <person name="Maarse A.C."/>
            <person name="Alcaraz J.P."/>
            <person name="Cottet A."/>
            <person name="Casacuberta E."/>
            <person name="Monfort A."/>
            <person name="Argiriou A."/>
            <person name="flores M."/>
            <person name="Liguori R."/>
            <person name="Vitale D."/>
            <person name="Mannhaupt G."/>
            <person name="Haase D."/>
            <person name="Schoof H."/>
            <person name="Rudd S."/>
            <person name="Zaccaria P."/>
            <person name="Mewes H.W."/>
            <person name="Mayer K.F."/>
            <person name="Kaul S."/>
            <person name="Town C.D."/>
            <person name="Koo H.L."/>
            <person name="Tallon L.J."/>
            <person name="Jenkins J."/>
            <person name="Rooney T."/>
            <person name="Rizzo M."/>
            <person name="Walts A."/>
            <person name="Utterback T."/>
            <person name="Fujii C.Y."/>
            <person name="Shea T.P."/>
            <person name="Creasy T.H."/>
            <person name="Haas B."/>
            <person name="Maiti R."/>
            <person name="Wu D."/>
            <person name="Peterson J."/>
            <person name="Van Aken S."/>
            <person name="Pai G."/>
            <person name="Militscher J."/>
            <person name="Sellers P."/>
            <person name="Gill J.E."/>
            <person name="Feldblyum T.V."/>
            <person name="Preuss D."/>
            <person name="Lin X."/>
            <person name="Nierman W.C."/>
            <person name="Salzberg S.L."/>
            <person name="White O."/>
            <person name="Venter J.C."/>
            <person name="Fraser C.M."/>
            <person name="Kaneko T."/>
            <person name="Nakamura Y."/>
            <person name="Sato S."/>
            <person name="Kato T."/>
            <person name="Asamizu E."/>
            <person name="Sasamoto S."/>
            <person name="Kimura T."/>
            <person name="Idesawa K."/>
            <person name="Kawashima K."/>
            <person name="Kishida Y."/>
            <person name="Kiyokawa C."/>
            <person name="Kohara M."/>
            <person name="Matsumoto M."/>
            <person name="Matsuno A."/>
            <person name="Muraki A."/>
            <person name="Nakayama S."/>
            <person name="Nakazaki N."/>
            <person name="Shinpo S."/>
            <person name="Takeuchi C."/>
            <person name="Wada T."/>
            <person name="Watanabe A."/>
            <person name="Yamada M."/>
            <person name="Yasuda M."/>
            <person name="Tabata S."/>
        </authorList>
    </citation>
    <scope>NUCLEOTIDE SEQUENCE [LARGE SCALE GENOMIC DNA]</scope>
    <source>
        <strain evidence="5">cv. Columbia</strain>
    </source>
</reference>
<dbReference type="iPTMnet" id="Q3EBD7"/>
<dbReference type="KEGG" id="ath:AT3G01345"/>
<dbReference type="Araport" id="AT3G01345"/>
<dbReference type="PROSITE" id="PS51257">
    <property type="entry name" value="PROKAR_LIPOPROTEIN"/>
    <property type="match status" value="1"/>
</dbReference>
<keyword evidence="1" id="KW-0812">Transmembrane</keyword>
<organism evidence="4">
    <name type="scientific">Arabidopsis thaliana</name>
    <name type="common">Mouse-ear cress</name>
    <dbReference type="NCBI Taxonomy" id="3702"/>
    <lineage>
        <taxon>Eukaryota</taxon>
        <taxon>Viridiplantae</taxon>
        <taxon>Streptophyta</taxon>
        <taxon>Embryophyta</taxon>
        <taxon>Tracheophyta</taxon>
        <taxon>Spermatophyta</taxon>
        <taxon>Magnoliopsida</taxon>
        <taxon>eudicotyledons</taxon>
        <taxon>Gunneridae</taxon>
        <taxon>Pentapetalae</taxon>
        <taxon>rosids</taxon>
        <taxon>malvids</taxon>
        <taxon>Brassicales</taxon>
        <taxon>Brassicaceae</taxon>
        <taxon>Camelineae</taxon>
        <taxon>Arabidopsis</taxon>
    </lineage>
</organism>
<protein>
    <submittedName>
        <fullName evidence="3">Expressed protein</fullName>
    </submittedName>
</protein>
<dbReference type="GeneID" id="2745868"/>